<dbReference type="NCBIfam" id="TIGR01646">
    <property type="entry name" value="vgr_GE"/>
    <property type="match status" value="1"/>
</dbReference>
<protein>
    <submittedName>
        <fullName evidence="7">Type VI secretion system tip protein VgrG</fullName>
    </submittedName>
</protein>
<name>A0A6M8UAA1_9GAMM</name>
<dbReference type="Pfam" id="PF05954">
    <property type="entry name" value="Phage_GPD"/>
    <property type="match status" value="1"/>
</dbReference>
<dbReference type="GO" id="GO:0005576">
    <property type="term" value="C:extracellular region"/>
    <property type="evidence" value="ECO:0007669"/>
    <property type="project" value="UniProtKB-SubCell"/>
</dbReference>
<accession>A0A6M8UAA1</accession>
<dbReference type="Gene3D" id="3.55.50.10">
    <property type="entry name" value="Baseplate protein-like domains"/>
    <property type="match status" value="1"/>
</dbReference>
<dbReference type="PANTHER" id="PTHR32305:SF15">
    <property type="entry name" value="PROTEIN RHSA-RELATED"/>
    <property type="match status" value="1"/>
</dbReference>
<dbReference type="InterPro" id="IPR037026">
    <property type="entry name" value="Vgr_OB-fold_dom_sf"/>
</dbReference>
<sequence>MDRLIVAHVPASPEELLFKSLSGEEHLSRVYAFEVELLCPANNLDLKALLGQPLTVEIRSNPLTPRYLSGFITRMTLAGREPHGDRYYIYRATINPALWYLEQNRDFRIWQEKTVPDIVSTLLNDYQIPFENRLTGSYRQWGYCVQYNESDLDFISRLMEHEGIYYYFRHEQGEQTLVLADAPDAHKALPGYEAIPYNQPEGEMRVKAEGIQGWSVTGAITPGLYSHDDYDFRKPRARLFEARQNPGPQAAKQTEVYDWPGRFTDHQHGQFYVRVRQQELAAQHQQMGGKATSTGLAPGFVFNFIRAPRREDEGEYLTVGASYLFTENHYASGGDQQGEHRTTFTVVPAELNWRPERGTAWPRTYGPQTAEVVGPQGEPIWTDKYGRVKVKFRWDRYASGDDTSSCWVRVSSAWAGWKYGGVQVPRVGEEVVVDFINGDPDRPIITGRVYNEDSLPPWDLPNDATKMGFMSRSKNGTKDNASFLFFEDRLGSESFDMHAERDMNISVENNKKVTVDGTHTEVVQKATSYHHKDTRETTVDQHDTQTFNNGRTLSVTAGGRKESITDGEEKSVTGCSDNSYTDNVTVVTDKTISTKAADRIMFDAANQIVYGQTIDAKGVASEVNHAPFNKDAKAQLISAPGTQHVPNDYMKAASGASIAGATKVVYKKGVVTDINGVDQLTVDENQIVDIKGNVSRNINGTWFENVDGDITINAKSITFNAKTSITSNAKSVNDNGDIELVKWTPYSGEIKGFSAGLTMLESNYTAMNFNRAEFEMGTANGRAKFTNAVNVVVDGIKSNFAKLTTFF</sequence>
<evidence type="ECO:0000256" key="1">
    <source>
        <dbReference type="ARBA" id="ARBA00004613"/>
    </source>
</evidence>
<dbReference type="InterPro" id="IPR050708">
    <property type="entry name" value="T6SS_VgrG/RHS"/>
</dbReference>
<dbReference type="RefSeq" id="WP_173632860.1">
    <property type="nucleotide sequence ID" value="NZ_CP054212.1"/>
</dbReference>
<feature type="domain" description="Gp5/Type VI secretion system Vgr C-terminal trimerisation" evidence="6">
    <location>
        <begin position="467"/>
        <end position="572"/>
    </location>
</feature>
<evidence type="ECO:0000256" key="4">
    <source>
        <dbReference type="SAM" id="MobiDB-lite"/>
    </source>
</evidence>
<evidence type="ECO:0000313" key="7">
    <source>
        <dbReference type="EMBL" id="QKJ85801.1"/>
    </source>
</evidence>
<proteinExistence type="inferred from homology"/>
<feature type="domain" description="Gp5/Type VI secretion system Vgr protein OB-fold" evidence="5">
    <location>
        <begin position="383"/>
        <end position="450"/>
    </location>
</feature>
<dbReference type="EMBL" id="CP054212">
    <property type="protein sequence ID" value="QKJ85801.1"/>
    <property type="molecule type" value="Genomic_DNA"/>
</dbReference>
<dbReference type="PANTHER" id="PTHR32305">
    <property type="match status" value="1"/>
</dbReference>
<dbReference type="InterPro" id="IPR006533">
    <property type="entry name" value="T6SS_Vgr_RhsGE"/>
</dbReference>
<feature type="compositionally biased region" description="Basic and acidic residues" evidence="4">
    <location>
        <begin position="530"/>
        <end position="543"/>
    </location>
</feature>
<evidence type="ECO:0000256" key="2">
    <source>
        <dbReference type="ARBA" id="ARBA00005558"/>
    </source>
</evidence>
<evidence type="ECO:0000256" key="3">
    <source>
        <dbReference type="ARBA" id="ARBA00022525"/>
    </source>
</evidence>
<comment type="subcellular location">
    <subcellularLocation>
        <location evidence="1">Secreted</location>
    </subcellularLocation>
</comment>
<feature type="compositionally biased region" description="Polar residues" evidence="4">
    <location>
        <begin position="544"/>
        <end position="553"/>
    </location>
</feature>
<dbReference type="KEGG" id="pmak:PMPD1_0829"/>
<dbReference type="Proteomes" id="UP000505325">
    <property type="component" value="Chromosome"/>
</dbReference>
<evidence type="ECO:0000313" key="8">
    <source>
        <dbReference type="Proteomes" id="UP000505325"/>
    </source>
</evidence>
<dbReference type="Gene3D" id="2.30.110.50">
    <property type="match status" value="1"/>
</dbReference>
<gene>
    <name evidence="7" type="ORF">PMPD1_0829</name>
</gene>
<keyword evidence="3" id="KW-0964">Secreted</keyword>
<comment type="similarity">
    <text evidence="2">Belongs to the VgrG protein family.</text>
</comment>
<dbReference type="SUPFAM" id="SSF69255">
    <property type="entry name" value="gp5 N-terminal domain-like"/>
    <property type="match status" value="1"/>
</dbReference>
<dbReference type="AlphaFoldDB" id="A0A6M8UAA1"/>
<dbReference type="Pfam" id="PF22178">
    <property type="entry name" value="Gp5_trimer_C"/>
    <property type="match status" value="1"/>
</dbReference>
<dbReference type="Gene3D" id="2.40.50.230">
    <property type="entry name" value="Gp5 N-terminal domain"/>
    <property type="match status" value="1"/>
</dbReference>
<dbReference type="Pfam" id="PF04717">
    <property type="entry name" value="Phage_base_V"/>
    <property type="match status" value="1"/>
</dbReference>
<dbReference type="Gene3D" id="4.10.220.110">
    <property type="match status" value="1"/>
</dbReference>
<dbReference type="InterPro" id="IPR054030">
    <property type="entry name" value="Gp5_Vgr_C"/>
</dbReference>
<evidence type="ECO:0000259" key="5">
    <source>
        <dbReference type="Pfam" id="PF04717"/>
    </source>
</evidence>
<evidence type="ECO:0000259" key="6">
    <source>
        <dbReference type="Pfam" id="PF22178"/>
    </source>
</evidence>
<dbReference type="InterPro" id="IPR017847">
    <property type="entry name" value="T6SS_RhsGE_Vgr_subset"/>
</dbReference>
<dbReference type="InterPro" id="IPR006531">
    <property type="entry name" value="Gp5/Vgr_OB"/>
</dbReference>
<keyword evidence="8" id="KW-1185">Reference proteome</keyword>
<feature type="region of interest" description="Disordered" evidence="4">
    <location>
        <begin position="527"/>
        <end position="553"/>
    </location>
</feature>
<organism evidence="7 8">
    <name type="scientific">Paramixta manurensis</name>
    <dbReference type="NCBI Taxonomy" id="2740817"/>
    <lineage>
        <taxon>Bacteria</taxon>
        <taxon>Pseudomonadati</taxon>
        <taxon>Pseudomonadota</taxon>
        <taxon>Gammaproteobacteria</taxon>
        <taxon>Enterobacterales</taxon>
        <taxon>Erwiniaceae</taxon>
        <taxon>Paramixta</taxon>
    </lineage>
</organism>
<dbReference type="SUPFAM" id="SSF69279">
    <property type="entry name" value="Phage tail proteins"/>
    <property type="match status" value="2"/>
</dbReference>
<dbReference type="NCBIfam" id="TIGR03361">
    <property type="entry name" value="VI_Rhs_Vgr"/>
    <property type="match status" value="1"/>
</dbReference>
<dbReference type="SUPFAM" id="SSF69349">
    <property type="entry name" value="Phage fibre proteins"/>
    <property type="match status" value="1"/>
</dbReference>
<reference evidence="7 8" key="1">
    <citation type="submission" date="2020-06" db="EMBL/GenBank/DDBJ databases">
        <title>Genome sequence of Paramixta manurensis strain PD-1.</title>
        <authorList>
            <person name="Lee C.W."/>
            <person name="Kim J."/>
        </authorList>
    </citation>
    <scope>NUCLEOTIDE SEQUENCE [LARGE SCALE GENOMIC DNA]</scope>
    <source>
        <strain evidence="7 8">PD-1</strain>
    </source>
</reference>